<sequence length="255" mass="29886">LSPVLLQLICFPEHRTVRPLNTHTHTHTYTHTHTHTQTHTHTHTHTHVCFCELWGQPIGVIVFILYKLYILSPYTTSSSSVSLEIQWWYTRHSREWAEQPTWTTNQVVSQENTPKGATKISVVKVVGSNISHKLRLSSVRPSDEGTYECRVTDFSESRAQRHRVQAYLQVQPDLQQEHQSPVRNRDQKNKEEKKTSEQNAGPEDRQKSHHKREEEQRKQQVAHQFHEEDHHQLHEGNKTRTGKKHQSESTDLKTE</sequence>
<dbReference type="SMART" id="SM00409">
    <property type="entry name" value="IG"/>
    <property type="match status" value="1"/>
</dbReference>
<dbReference type="InterPro" id="IPR003599">
    <property type="entry name" value="Ig_sub"/>
</dbReference>
<dbReference type="InterPro" id="IPR036179">
    <property type="entry name" value="Ig-like_dom_sf"/>
</dbReference>
<organism evidence="6 7">
    <name type="scientific">Cyprinus carpio</name>
    <name type="common">Common carp</name>
    <dbReference type="NCBI Taxonomy" id="7962"/>
    <lineage>
        <taxon>Eukaryota</taxon>
        <taxon>Metazoa</taxon>
        <taxon>Chordata</taxon>
        <taxon>Craniata</taxon>
        <taxon>Vertebrata</taxon>
        <taxon>Euteleostomi</taxon>
        <taxon>Actinopterygii</taxon>
        <taxon>Neopterygii</taxon>
        <taxon>Teleostei</taxon>
        <taxon>Ostariophysi</taxon>
        <taxon>Cypriniformes</taxon>
        <taxon>Cyprinidae</taxon>
        <taxon>Cyprininae</taxon>
        <taxon>Cyprinus</taxon>
    </lineage>
</organism>
<evidence type="ECO:0000256" key="3">
    <source>
        <dbReference type="ARBA" id="ARBA00023319"/>
    </source>
</evidence>
<dbReference type="CDD" id="cd00096">
    <property type="entry name" value="Ig"/>
    <property type="match status" value="1"/>
</dbReference>
<dbReference type="PANTHER" id="PTHR12207:SF31">
    <property type="entry name" value="V-SET AND TRANSMEMBRANE DOMAIN-CONTAINING PROTEIN 2-LIKE PROTEIN"/>
    <property type="match status" value="1"/>
</dbReference>
<keyword evidence="1" id="KW-0732">Signal</keyword>
<dbReference type="GO" id="GO:0016020">
    <property type="term" value="C:membrane"/>
    <property type="evidence" value="ECO:0007669"/>
    <property type="project" value="TreeGrafter"/>
</dbReference>
<feature type="domain" description="Ig-like" evidence="5">
    <location>
        <begin position="101"/>
        <end position="165"/>
    </location>
</feature>
<keyword evidence="3" id="KW-0393">Immunoglobulin domain</keyword>
<dbReference type="InterPro" id="IPR051102">
    <property type="entry name" value="IgSF_V-set/TM_domain"/>
</dbReference>
<dbReference type="PROSITE" id="PS50835">
    <property type="entry name" value="IG_LIKE"/>
    <property type="match status" value="1"/>
</dbReference>
<dbReference type="SUPFAM" id="SSF48726">
    <property type="entry name" value="Immunoglobulin"/>
    <property type="match status" value="1"/>
</dbReference>
<accession>A0A8C2ALM9</accession>
<name>A0A8C2ALM9_CYPCA</name>
<dbReference type="Pfam" id="PF07686">
    <property type="entry name" value="V-set"/>
    <property type="match status" value="1"/>
</dbReference>
<dbReference type="Gene3D" id="2.60.40.10">
    <property type="entry name" value="Immunoglobulins"/>
    <property type="match status" value="1"/>
</dbReference>
<proteinExistence type="predicted"/>
<feature type="compositionally biased region" description="Basic and acidic residues" evidence="4">
    <location>
        <begin position="183"/>
        <end position="238"/>
    </location>
</feature>
<keyword evidence="2" id="KW-1015">Disulfide bond</keyword>
<evidence type="ECO:0000313" key="7">
    <source>
        <dbReference type="Proteomes" id="UP000694700"/>
    </source>
</evidence>
<evidence type="ECO:0000256" key="1">
    <source>
        <dbReference type="ARBA" id="ARBA00022729"/>
    </source>
</evidence>
<evidence type="ECO:0000259" key="5">
    <source>
        <dbReference type="PROSITE" id="PS50835"/>
    </source>
</evidence>
<evidence type="ECO:0000256" key="4">
    <source>
        <dbReference type="SAM" id="MobiDB-lite"/>
    </source>
</evidence>
<dbReference type="Ensembl" id="ENSCCRT00015110935.1">
    <property type="protein sequence ID" value="ENSCCRP00015107507.1"/>
    <property type="gene ID" value="ENSCCRG00015042802.1"/>
</dbReference>
<evidence type="ECO:0000256" key="2">
    <source>
        <dbReference type="ARBA" id="ARBA00023157"/>
    </source>
</evidence>
<dbReference type="PANTHER" id="PTHR12207">
    <property type="entry name" value="V-SET AND TRANSMEMBRANE DOMAIN-CONTAINING PROTEIN"/>
    <property type="match status" value="1"/>
</dbReference>
<dbReference type="AlphaFoldDB" id="A0A8C2ALM9"/>
<feature type="compositionally biased region" description="Basic and acidic residues" evidence="4">
    <location>
        <begin position="245"/>
        <end position="255"/>
    </location>
</feature>
<dbReference type="InterPro" id="IPR007110">
    <property type="entry name" value="Ig-like_dom"/>
</dbReference>
<dbReference type="InterPro" id="IPR013783">
    <property type="entry name" value="Ig-like_fold"/>
</dbReference>
<dbReference type="Proteomes" id="UP000694700">
    <property type="component" value="Unplaced"/>
</dbReference>
<feature type="compositionally biased region" description="Polar residues" evidence="4">
    <location>
        <begin position="172"/>
        <end position="182"/>
    </location>
</feature>
<evidence type="ECO:0000313" key="6">
    <source>
        <dbReference type="Ensembl" id="ENSCCRP00015107507.1"/>
    </source>
</evidence>
<reference evidence="6" key="1">
    <citation type="submission" date="2025-08" db="UniProtKB">
        <authorList>
            <consortium name="Ensembl"/>
        </authorList>
    </citation>
    <scope>IDENTIFICATION</scope>
</reference>
<feature type="region of interest" description="Disordered" evidence="4">
    <location>
        <begin position="169"/>
        <end position="255"/>
    </location>
</feature>
<dbReference type="InterPro" id="IPR013106">
    <property type="entry name" value="Ig_V-set"/>
</dbReference>
<protein>
    <submittedName>
        <fullName evidence="6">V-set and transmembrane domain containing 2 like</fullName>
    </submittedName>
</protein>